<dbReference type="Gene3D" id="1.10.540.10">
    <property type="entry name" value="Acyl-CoA dehydrogenase/oxidase, N-terminal domain"/>
    <property type="match status" value="1"/>
</dbReference>
<proteinExistence type="inferred from homology"/>
<name>A0A8J4H5E6_9BACL</name>
<dbReference type="RefSeq" id="WP_213414075.1">
    <property type="nucleotide sequence ID" value="NZ_BOVK01000076.1"/>
</dbReference>
<organism evidence="9 10">
    <name type="scientific">Xylanibacillus composti</name>
    <dbReference type="NCBI Taxonomy" id="1572762"/>
    <lineage>
        <taxon>Bacteria</taxon>
        <taxon>Bacillati</taxon>
        <taxon>Bacillota</taxon>
        <taxon>Bacilli</taxon>
        <taxon>Bacillales</taxon>
        <taxon>Paenibacillaceae</taxon>
        <taxon>Xylanibacillus</taxon>
    </lineage>
</organism>
<dbReference type="EMBL" id="BOVK01000076">
    <property type="protein sequence ID" value="GIQ71278.1"/>
    <property type="molecule type" value="Genomic_DNA"/>
</dbReference>
<evidence type="ECO:0000313" key="10">
    <source>
        <dbReference type="Proteomes" id="UP000677918"/>
    </source>
</evidence>
<dbReference type="GO" id="GO:0050660">
    <property type="term" value="F:flavin adenine dinucleotide binding"/>
    <property type="evidence" value="ECO:0007669"/>
    <property type="project" value="InterPro"/>
</dbReference>
<dbReference type="InterPro" id="IPR036250">
    <property type="entry name" value="AcylCo_DH-like_C"/>
</dbReference>
<evidence type="ECO:0000256" key="4">
    <source>
        <dbReference type="ARBA" id="ARBA00022827"/>
    </source>
</evidence>
<dbReference type="CDD" id="cd00567">
    <property type="entry name" value="ACAD"/>
    <property type="match status" value="1"/>
</dbReference>
<keyword evidence="4 5" id="KW-0274">FAD</keyword>
<gene>
    <name evidence="9" type="ORF">XYCOK13_41020</name>
</gene>
<reference evidence="9" key="1">
    <citation type="submission" date="2021-04" db="EMBL/GenBank/DDBJ databases">
        <title>Draft genome sequence of Xylanibacillus composti strain K13.</title>
        <authorList>
            <person name="Uke A."/>
            <person name="Chhe C."/>
            <person name="Baramee S."/>
            <person name="Kosugi A."/>
        </authorList>
    </citation>
    <scope>NUCLEOTIDE SEQUENCE</scope>
    <source>
        <strain evidence="9">K13</strain>
    </source>
</reference>
<dbReference type="InterPro" id="IPR037069">
    <property type="entry name" value="AcylCoA_DH/ox_N_sf"/>
</dbReference>
<comment type="cofactor">
    <cofactor evidence="1 5">
        <name>FAD</name>
        <dbReference type="ChEBI" id="CHEBI:57692"/>
    </cofactor>
</comment>
<keyword evidence="5" id="KW-0560">Oxidoreductase</keyword>
<dbReference type="Pfam" id="PF02770">
    <property type="entry name" value="Acyl-CoA_dh_M"/>
    <property type="match status" value="1"/>
</dbReference>
<dbReference type="Gene3D" id="2.40.110.10">
    <property type="entry name" value="Butyryl-CoA Dehydrogenase, subunit A, domain 2"/>
    <property type="match status" value="1"/>
</dbReference>
<dbReference type="InterPro" id="IPR046373">
    <property type="entry name" value="Acyl-CoA_Oxase/DH_mid-dom_sf"/>
</dbReference>
<dbReference type="InterPro" id="IPR009100">
    <property type="entry name" value="AcylCoA_DH/oxidase_NM_dom_sf"/>
</dbReference>
<accession>A0A8J4H5E6</accession>
<dbReference type="PANTHER" id="PTHR43884">
    <property type="entry name" value="ACYL-COA DEHYDROGENASE"/>
    <property type="match status" value="1"/>
</dbReference>
<feature type="domain" description="Acyl-CoA dehydrogenase/oxidase C-terminal" evidence="7">
    <location>
        <begin position="238"/>
        <end position="389"/>
    </location>
</feature>
<dbReference type="Proteomes" id="UP000677918">
    <property type="component" value="Unassembled WGS sequence"/>
</dbReference>
<evidence type="ECO:0000256" key="3">
    <source>
        <dbReference type="ARBA" id="ARBA00022630"/>
    </source>
</evidence>
<evidence type="ECO:0000313" key="9">
    <source>
        <dbReference type="EMBL" id="GIQ71278.1"/>
    </source>
</evidence>
<feature type="coiled-coil region" evidence="6">
    <location>
        <begin position="290"/>
        <end position="317"/>
    </location>
</feature>
<keyword evidence="3 5" id="KW-0285">Flavoprotein</keyword>
<evidence type="ECO:0000256" key="1">
    <source>
        <dbReference type="ARBA" id="ARBA00001974"/>
    </source>
</evidence>
<evidence type="ECO:0000259" key="8">
    <source>
        <dbReference type="Pfam" id="PF02770"/>
    </source>
</evidence>
<dbReference type="Pfam" id="PF00441">
    <property type="entry name" value="Acyl-CoA_dh_1"/>
    <property type="match status" value="1"/>
</dbReference>
<evidence type="ECO:0000256" key="6">
    <source>
        <dbReference type="SAM" id="Coils"/>
    </source>
</evidence>
<protein>
    <submittedName>
        <fullName evidence="9">Butyryl-CoA dehydrogenase</fullName>
    </submittedName>
</protein>
<dbReference type="SUPFAM" id="SSF56645">
    <property type="entry name" value="Acyl-CoA dehydrogenase NM domain-like"/>
    <property type="match status" value="1"/>
</dbReference>
<dbReference type="AlphaFoldDB" id="A0A8J4H5E6"/>
<dbReference type="InterPro" id="IPR009075">
    <property type="entry name" value="AcylCo_DH/oxidase_C"/>
</dbReference>
<evidence type="ECO:0000256" key="5">
    <source>
        <dbReference type="RuleBase" id="RU362125"/>
    </source>
</evidence>
<keyword evidence="6" id="KW-0175">Coiled coil</keyword>
<dbReference type="GO" id="GO:0003995">
    <property type="term" value="F:acyl-CoA dehydrogenase activity"/>
    <property type="evidence" value="ECO:0007669"/>
    <property type="project" value="TreeGrafter"/>
</dbReference>
<comment type="caution">
    <text evidence="9">The sequence shown here is derived from an EMBL/GenBank/DDBJ whole genome shotgun (WGS) entry which is preliminary data.</text>
</comment>
<dbReference type="Gene3D" id="1.20.140.10">
    <property type="entry name" value="Butyryl-CoA Dehydrogenase, subunit A, domain 3"/>
    <property type="match status" value="1"/>
</dbReference>
<keyword evidence="10" id="KW-1185">Reference proteome</keyword>
<dbReference type="InterPro" id="IPR006091">
    <property type="entry name" value="Acyl-CoA_Oxase/DH_mid-dom"/>
</dbReference>
<sequence length="400" mass="45409">MSALPGIREKLEVLDVQELKEAFFSRANEVDAAFRFPHENFDDIVSRNLHALPLSEEFGGRNYGFERIFDTLVEMAAGCPSTALCMAMHYYTLAGLSRMPETPMLRQLFQDVHENGEFISSFNQPNVMSQFNKASGFELVKVKIDKVEGGYRINGRKHFVSGCERFKYLPVYGYQENTKSKLGMTALMVTRDDPGVEIKNAWNLSAMKASMSHHVEMSDVFVPDDRLIGREGYGVEDTNELSYWSRLAISAVYQGIAKSAVEHTISIMKRKRDLYSQTNLATMPGPQFTLAEMKIQLEVASNQLRGFARQADEERARGEFTDDLFQKSLITKYYVTNTANEIVRLAMQVEGMASLNQGGLLERLHRDVRAATFHQPTDDLLKEILAKRTLGVVTLRNRWN</sequence>
<dbReference type="PIRSF" id="PIRSF016578">
    <property type="entry name" value="HsaA"/>
    <property type="match status" value="1"/>
</dbReference>
<comment type="similarity">
    <text evidence="2 5">Belongs to the acyl-CoA dehydrogenase family.</text>
</comment>
<evidence type="ECO:0000256" key="2">
    <source>
        <dbReference type="ARBA" id="ARBA00009347"/>
    </source>
</evidence>
<dbReference type="PANTHER" id="PTHR43884:SF12">
    <property type="entry name" value="ISOVALERYL-COA DEHYDROGENASE, MITOCHONDRIAL-RELATED"/>
    <property type="match status" value="1"/>
</dbReference>
<dbReference type="SUPFAM" id="SSF47203">
    <property type="entry name" value="Acyl-CoA dehydrogenase C-terminal domain-like"/>
    <property type="match status" value="1"/>
</dbReference>
<feature type="domain" description="Acyl-CoA oxidase/dehydrogenase middle" evidence="8">
    <location>
        <begin position="144"/>
        <end position="220"/>
    </location>
</feature>
<evidence type="ECO:0000259" key="7">
    <source>
        <dbReference type="Pfam" id="PF00441"/>
    </source>
</evidence>